<dbReference type="GO" id="GO:0006412">
    <property type="term" value="P:translation"/>
    <property type="evidence" value="ECO:0007669"/>
    <property type="project" value="InterPro"/>
</dbReference>
<keyword evidence="2" id="KW-0689">Ribosomal protein</keyword>
<dbReference type="Pfam" id="PF00253">
    <property type="entry name" value="Ribosomal_S14"/>
    <property type="match status" value="1"/>
</dbReference>
<comment type="caution">
    <text evidence="5">The sequence shown here is derived from an EMBL/GenBank/DDBJ whole genome shotgun (WGS) entry which is preliminary data.</text>
</comment>
<organism evidence="5 6">
    <name type="scientific">Plutella xylostella</name>
    <name type="common">Diamondback moth</name>
    <name type="synonym">Plutella maculipennis</name>
    <dbReference type="NCBI Taxonomy" id="51655"/>
    <lineage>
        <taxon>Eukaryota</taxon>
        <taxon>Metazoa</taxon>
        <taxon>Ecdysozoa</taxon>
        <taxon>Arthropoda</taxon>
        <taxon>Hexapoda</taxon>
        <taxon>Insecta</taxon>
        <taxon>Pterygota</taxon>
        <taxon>Neoptera</taxon>
        <taxon>Endopterygota</taxon>
        <taxon>Lepidoptera</taxon>
        <taxon>Glossata</taxon>
        <taxon>Ditrysia</taxon>
        <taxon>Yponomeutoidea</taxon>
        <taxon>Plutellidae</taxon>
        <taxon>Plutella</taxon>
    </lineage>
</organism>
<keyword evidence="6" id="KW-1185">Reference proteome</keyword>
<dbReference type="Proteomes" id="UP000653454">
    <property type="component" value="Unassembled WGS sequence"/>
</dbReference>
<dbReference type="Gene3D" id="1.10.287.1480">
    <property type="match status" value="1"/>
</dbReference>
<reference evidence="5" key="1">
    <citation type="submission" date="2020-11" db="EMBL/GenBank/DDBJ databases">
        <authorList>
            <person name="Whiteford S."/>
        </authorList>
    </citation>
    <scope>NUCLEOTIDE SEQUENCE</scope>
</reference>
<sequence>MKQNNLVGWRQDISESQNNNSLASNESSAQKTFQNPDLLLCLSRLTADYPAAAVVCAFDSDISIRHSLKKYITQRWHEINNMNISSLSKFIWKTQNVPGYGFQQVRNKWSNWMMVRDVKRRRMSAEHFLERTRINALRKNDVLPIEIREMADKEINKFELNATPLRINNRCVVTSRPRGIVKEWRMSRIVWRSLADYNKLSGVQRAMWG</sequence>
<evidence type="ECO:0000256" key="2">
    <source>
        <dbReference type="ARBA" id="ARBA00022980"/>
    </source>
</evidence>
<evidence type="ECO:0000256" key="4">
    <source>
        <dbReference type="ARBA" id="ARBA00083755"/>
    </source>
</evidence>
<evidence type="ECO:0000313" key="5">
    <source>
        <dbReference type="EMBL" id="CAG9136417.1"/>
    </source>
</evidence>
<dbReference type="GO" id="GO:0003735">
    <property type="term" value="F:structural constituent of ribosome"/>
    <property type="evidence" value="ECO:0007669"/>
    <property type="project" value="InterPro"/>
</dbReference>
<evidence type="ECO:0000313" key="6">
    <source>
        <dbReference type="Proteomes" id="UP000653454"/>
    </source>
</evidence>
<evidence type="ECO:0000256" key="3">
    <source>
        <dbReference type="ARBA" id="ARBA00023274"/>
    </source>
</evidence>
<dbReference type="SUPFAM" id="SSF57716">
    <property type="entry name" value="Glucocorticoid receptor-like (DNA-binding domain)"/>
    <property type="match status" value="1"/>
</dbReference>
<accession>A0A8S4G9U7</accession>
<dbReference type="FunFam" id="1.10.287.1480:FF:000001">
    <property type="entry name" value="30S ribosomal protein S14"/>
    <property type="match status" value="1"/>
</dbReference>
<name>A0A8S4G9U7_PLUXY</name>
<proteinExistence type="inferred from homology"/>
<dbReference type="InterPro" id="IPR001209">
    <property type="entry name" value="Ribosomal_uS14"/>
</dbReference>
<dbReference type="PANTHER" id="PTHR19836:SF19">
    <property type="entry name" value="SMALL RIBOSOMAL SUBUNIT PROTEIN US14M"/>
    <property type="match status" value="1"/>
</dbReference>
<dbReference type="AlphaFoldDB" id="A0A8S4G9U7"/>
<dbReference type="GO" id="GO:0005763">
    <property type="term" value="C:mitochondrial small ribosomal subunit"/>
    <property type="evidence" value="ECO:0007669"/>
    <property type="project" value="TreeGrafter"/>
</dbReference>
<evidence type="ECO:0000256" key="1">
    <source>
        <dbReference type="ARBA" id="ARBA00009083"/>
    </source>
</evidence>
<dbReference type="PANTHER" id="PTHR19836">
    <property type="entry name" value="30S RIBOSOMAL PROTEIN S14"/>
    <property type="match status" value="1"/>
</dbReference>
<dbReference type="EMBL" id="CAJHNJ030000140">
    <property type="protein sequence ID" value="CAG9136417.1"/>
    <property type="molecule type" value="Genomic_DNA"/>
</dbReference>
<protein>
    <recommendedName>
        <fullName evidence="4">28S ribosomal protein S14, mitochondrial</fullName>
    </recommendedName>
</protein>
<comment type="similarity">
    <text evidence="1">Belongs to the universal ribosomal protein uS14 family.</text>
</comment>
<keyword evidence="3" id="KW-0687">Ribonucleoprotein</keyword>
<gene>
    <name evidence="5" type="ORF">PLXY2_LOCUS14679</name>
</gene>